<dbReference type="GO" id="GO:0016887">
    <property type="term" value="F:ATP hydrolysis activity"/>
    <property type="evidence" value="ECO:0007669"/>
    <property type="project" value="InterPro"/>
</dbReference>
<keyword evidence="2 7" id="KW-0812">Transmembrane</keyword>
<dbReference type="InterPro" id="IPR003593">
    <property type="entry name" value="AAA+_ATPase"/>
</dbReference>
<evidence type="ECO:0000256" key="4">
    <source>
        <dbReference type="ARBA" id="ARBA00022840"/>
    </source>
</evidence>
<accession>A0A915HKB1</accession>
<organism evidence="9 10">
    <name type="scientific">Romanomermis culicivorax</name>
    <name type="common">Nematode worm</name>
    <dbReference type="NCBI Taxonomy" id="13658"/>
    <lineage>
        <taxon>Eukaryota</taxon>
        <taxon>Metazoa</taxon>
        <taxon>Ecdysozoa</taxon>
        <taxon>Nematoda</taxon>
        <taxon>Enoplea</taxon>
        <taxon>Dorylaimia</taxon>
        <taxon>Mermithida</taxon>
        <taxon>Mermithoidea</taxon>
        <taxon>Mermithidae</taxon>
        <taxon>Romanomermis</taxon>
    </lineage>
</organism>
<comment type="subcellular location">
    <subcellularLocation>
        <location evidence="1">Membrane</location>
        <topology evidence="1">Multi-pass membrane protein</topology>
    </subcellularLocation>
</comment>
<evidence type="ECO:0000256" key="3">
    <source>
        <dbReference type="ARBA" id="ARBA00022741"/>
    </source>
</evidence>
<dbReference type="GO" id="GO:0140359">
    <property type="term" value="F:ABC-type transporter activity"/>
    <property type="evidence" value="ECO:0007669"/>
    <property type="project" value="InterPro"/>
</dbReference>
<feature type="domain" description="ABC transporter" evidence="8">
    <location>
        <begin position="263"/>
        <end position="492"/>
    </location>
</feature>
<keyword evidence="3" id="KW-0547">Nucleotide-binding</keyword>
<dbReference type="GO" id="GO:0005524">
    <property type="term" value="F:ATP binding"/>
    <property type="evidence" value="ECO:0007669"/>
    <property type="project" value="UniProtKB-KW"/>
</dbReference>
<keyword evidence="5 7" id="KW-1133">Transmembrane helix</keyword>
<feature type="transmembrane region" description="Helical" evidence="7">
    <location>
        <begin position="609"/>
        <end position="633"/>
    </location>
</feature>
<dbReference type="CDD" id="cd03263">
    <property type="entry name" value="ABC_subfamily_A"/>
    <property type="match status" value="1"/>
</dbReference>
<feature type="transmembrane region" description="Helical" evidence="7">
    <location>
        <begin position="861"/>
        <end position="881"/>
    </location>
</feature>
<evidence type="ECO:0000313" key="9">
    <source>
        <dbReference type="Proteomes" id="UP000887565"/>
    </source>
</evidence>
<dbReference type="InterPro" id="IPR017871">
    <property type="entry name" value="ABC_transporter-like_CS"/>
</dbReference>
<dbReference type="WBParaSite" id="nRc.2.0.1.t01777-RA">
    <property type="protein sequence ID" value="nRc.2.0.1.t01777-RA"/>
    <property type="gene ID" value="nRc.2.0.1.g01777"/>
</dbReference>
<feature type="transmembrane region" description="Helical" evidence="7">
    <location>
        <begin position="773"/>
        <end position="798"/>
    </location>
</feature>
<dbReference type="Gene3D" id="3.40.50.300">
    <property type="entry name" value="P-loop containing nucleotide triphosphate hydrolases"/>
    <property type="match status" value="2"/>
</dbReference>
<dbReference type="SMART" id="SM00382">
    <property type="entry name" value="AAA"/>
    <property type="match status" value="2"/>
</dbReference>
<feature type="transmembrane region" description="Helical" evidence="7">
    <location>
        <begin position="893"/>
        <end position="912"/>
    </location>
</feature>
<dbReference type="InterPro" id="IPR027417">
    <property type="entry name" value="P-loop_NTPase"/>
</dbReference>
<evidence type="ECO:0000256" key="5">
    <source>
        <dbReference type="ARBA" id="ARBA00022989"/>
    </source>
</evidence>
<dbReference type="Pfam" id="PF12698">
    <property type="entry name" value="ABC2_membrane_3"/>
    <property type="match status" value="1"/>
</dbReference>
<keyword evidence="4" id="KW-0067">ATP-binding</keyword>
<feature type="transmembrane region" description="Helical" evidence="7">
    <location>
        <begin position="932"/>
        <end position="953"/>
    </location>
</feature>
<dbReference type="Pfam" id="PF00005">
    <property type="entry name" value="ABC_tran"/>
    <property type="match status" value="2"/>
</dbReference>
<evidence type="ECO:0000259" key="8">
    <source>
        <dbReference type="PROSITE" id="PS50893"/>
    </source>
</evidence>
<evidence type="ECO:0000256" key="6">
    <source>
        <dbReference type="ARBA" id="ARBA00023136"/>
    </source>
</evidence>
<protein>
    <submittedName>
        <fullName evidence="10">ABC transporter domain-containing protein</fullName>
    </submittedName>
</protein>
<dbReference type="SUPFAM" id="SSF52540">
    <property type="entry name" value="P-loop containing nucleoside triphosphate hydrolases"/>
    <property type="match status" value="2"/>
</dbReference>
<dbReference type="PROSITE" id="PS00211">
    <property type="entry name" value="ABC_TRANSPORTER_1"/>
    <property type="match status" value="1"/>
</dbReference>
<dbReference type="PROSITE" id="PS50893">
    <property type="entry name" value="ABC_TRANSPORTER_2"/>
    <property type="match status" value="2"/>
</dbReference>
<dbReference type="GO" id="GO:0005319">
    <property type="term" value="F:lipid transporter activity"/>
    <property type="evidence" value="ECO:0007669"/>
    <property type="project" value="TreeGrafter"/>
</dbReference>
<feature type="transmembrane region" description="Helical" evidence="7">
    <location>
        <begin position="830"/>
        <end position="849"/>
    </location>
</feature>
<evidence type="ECO:0000256" key="1">
    <source>
        <dbReference type="ARBA" id="ARBA00004141"/>
    </source>
</evidence>
<keyword evidence="9" id="KW-1185">Reference proteome</keyword>
<reference evidence="10" key="1">
    <citation type="submission" date="2022-11" db="UniProtKB">
        <authorList>
            <consortium name="WormBaseParasite"/>
        </authorList>
    </citation>
    <scope>IDENTIFICATION</scope>
</reference>
<evidence type="ECO:0000313" key="10">
    <source>
        <dbReference type="WBParaSite" id="nRc.2.0.1.t01777-RA"/>
    </source>
</evidence>
<sequence length="1285" mass="146870">MAEDRFINQTIYQEIPIFGNILDFEANIIDDNLLIDGITFQPSRIFYSPINDQTKIIIDNLRWILEDDGFQNGDDEDCSRMNQSFASRRFTFEGFETAQMLEQSLVQIMLDSYPPNFYAGIIFIPNDNIDSVPKISAYELRFPNELRNIKSFDNVKNFIYSWALYRNFVDSADGYHNSSSGGIPDYFHEGFLTLQRALDYTILKSVDCSIPKVSFILKRFPYGSSYRHPFLQILPFVFPGLLMLSFSFNVQYVARTICSDKQSRINDFDQLWGRKCRVLNDISFDAHAKEITILLGKNGTGKSTLMRILTGHERNFSGKIIISNYDIITHMNDIRRIMAYDPQYMFFIDGLSVQEHLKFFSDLKTGIFDKKKSKMLLNSLRLSNKKLEFAKNLSGGQLKRLCLAISLVNDYQIAFLDEPTSGIDPSGKNELLEVIQNERNSGKSILLVTHYVDEAETLGDRIIILNDGRIACAGAKTEVKEKFGNGYKLSIDFRNSKSLNPSKNVSHLNVEVLKRELLEIVASFYNTTTFSCKPIYYSDRVKVEFLLRENIFDDFETICSASNSGNTCELSDTPIYLKSEEINENFVLFFQQLKAVSMKNFIYLYKDQFIIFIGQYFILIVTLIGCCLLNDYLMRRDAPCSARKLNLSAFRQSHFYIFIDDYIENSQILENLIKVAFEYNLSYTFVNFTDDRIDLFLLNESMRLFDFYDRNYFAIKLSNQISESGNYTVILTGYFNIRALHVTPALINLFSNLISHNLYEIQTINRPLPQATVLIYSFGQDFILVLCLLAVFNVFIIMPIKRIVDERRNGQKFLQLISGLRLKAYWSSNYLCDLLIYTLSTLLIVAIWSTMRVDLLSENGAWVHIIFVLVLFDLAVLSWTYAISFLFDSSSNAITASLAISSFMGLAPLLIVTTLNYMSTDNDWMHIFQRRFTNACSALFPQFALCQALSVYYRNKLLIKQCSCVLELRDVTVRYSNRRDAAVQNLHFKVERGEIFGLNGPNGSGKTTTYKLLTGEIFVSCGSLFVGADLIENPVPSKMSKYVGFCPQFDALIEYFSAKQCLKYFAALRGIPSGDIEEVIESLLQSTDLAAHDDLVKNLSGGKKRLLSLCVSLLGAPTLILLDEPTCGVDPTGRRKVWTILQTMKKLGCSIILTSHDMEECETLCDTMLILSNGRSIGCQTMYSWVESCAVSQNVNVVLKPEVDIDTFTTSFEMLIPNSKLKETNTLLNSASFSVLKIQNARSISSWSQLFEKLNYLRQSFDIERFSVYQPPFRDIFTAAVDQNR</sequence>
<dbReference type="Proteomes" id="UP000887565">
    <property type="component" value="Unplaced"/>
</dbReference>
<evidence type="ECO:0000256" key="2">
    <source>
        <dbReference type="ARBA" id="ARBA00022692"/>
    </source>
</evidence>
<name>A0A915HKB1_ROMCU</name>
<dbReference type="PANTHER" id="PTHR19229">
    <property type="entry name" value="ATP-BINDING CASSETTE TRANSPORTER SUBFAMILY A ABCA"/>
    <property type="match status" value="1"/>
</dbReference>
<dbReference type="InterPro" id="IPR026082">
    <property type="entry name" value="ABCA"/>
</dbReference>
<dbReference type="InterPro" id="IPR003439">
    <property type="entry name" value="ABC_transporter-like_ATP-bd"/>
</dbReference>
<dbReference type="InterPro" id="IPR013525">
    <property type="entry name" value="ABC2_TM"/>
</dbReference>
<evidence type="ECO:0000256" key="7">
    <source>
        <dbReference type="SAM" id="Phobius"/>
    </source>
</evidence>
<proteinExistence type="predicted"/>
<dbReference type="PANTHER" id="PTHR19229:SF250">
    <property type="entry name" value="ABC TRANSPORTER DOMAIN-CONTAINING PROTEIN-RELATED"/>
    <property type="match status" value="1"/>
</dbReference>
<keyword evidence="6 7" id="KW-0472">Membrane</keyword>
<feature type="domain" description="ABC transporter" evidence="8">
    <location>
        <begin position="966"/>
        <end position="1198"/>
    </location>
</feature>
<dbReference type="OMA" id="LSVCMAM"/>
<dbReference type="GO" id="GO:0016020">
    <property type="term" value="C:membrane"/>
    <property type="evidence" value="ECO:0007669"/>
    <property type="project" value="UniProtKB-SubCell"/>
</dbReference>